<dbReference type="AlphaFoldDB" id="A0A1J8PSQ1"/>
<protein>
    <submittedName>
        <fullName evidence="2">Uncharacterized protein</fullName>
    </submittedName>
</protein>
<evidence type="ECO:0000256" key="1">
    <source>
        <dbReference type="SAM" id="MobiDB-lite"/>
    </source>
</evidence>
<gene>
    <name evidence="2" type="ORF">AZE42_12815</name>
</gene>
<proteinExistence type="predicted"/>
<organism evidence="2 3">
    <name type="scientific">Rhizopogon vesiculosus</name>
    <dbReference type="NCBI Taxonomy" id="180088"/>
    <lineage>
        <taxon>Eukaryota</taxon>
        <taxon>Fungi</taxon>
        <taxon>Dikarya</taxon>
        <taxon>Basidiomycota</taxon>
        <taxon>Agaricomycotina</taxon>
        <taxon>Agaricomycetes</taxon>
        <taxon>Agaricomycetidae</taxon>
        <taxon>Boletales</taxon>
        <taxon>Suillineae</taxon>
        <taxon>Rhizopogonaceae</taxon>
        <taxon>Rhizopogon</taxon>
    </lineage>
</organism>
<accession>A0A1J8PSQ1</accession>
<comment type="caution">
    <text evidence="2">The sequence shown here is derived from an EMBL/GenBank/DDBJ whole genome shotgun (WGS) entry which is preliminary data.</text>
</comment>
<evidence type="ECO:0000313" key="2">
    <source>
        <dbReference type="EMBL" id="OJA11909.1"/>
    </source>
</evidence>
<sequence>MSKDPMIQIGPPQCGAFRDVSISP</sequence>
<feature type="region of interest" description="Disordered" evidence="1">
    <location>
        <begin position="1"/>
        <end position="24"/>
    </location>
</feature>
<dbReference type="EMBL" id="LVVM01004876">
    <property type="protein sequence ID" value="OJA11909.1"/>
    <property type="molecule type" value="Genomic_DNA"/>
</dbReference>
<evidence type="ECO:0000313" key="3">
    <source>
        <dbReference type="Proteomes" id="UP000183567"/>
    </source>
</evidence>
<dbReference type="Proteomes" id="UP000183567">
    <property type="component" value="Unassembled WGS sequence"/>
</dbReference>
<name>A0A1J8PSQ1_9AGAM</name>
<keyword evidence="3" id="KW-1185">Reference proteome</keyword>
<reference evidence="2 3" key="1">
    <citation type="submission" date="2016-03" db="EMBL/GenBank/DDBJ databases">
        <title>Comparative genomics of the ectomycorrhizal sister species Rhizopogon vinicolor and Rhizopogon vesiculosus (Basidiomycota: Boletales) reveals a divergence of the mating type B locus.</title>
        <authorList>
            <person name="Mujic A.B."/>
            <person name="Kuo A."/>
            <person name="Tritt A."/>
            <person name="Lipzen A."/>
            <person name="Chen C."/>
            <person name="Johnson J."/>
            <person name="Sharma A."/>
            <person name="Barry K."/>
            <person name="Grigoriev I.V."/>
            <person name="Spatafora J.W."/>
        </authorList>
    </citation>
    <scope>NUCLEOTIDE SEQUENCE [LARGE SCALE GENOMIC DNA]</scope>
    <source>
        <strain evidence="2 3">AM-OR11-056</strain>
    </source>
</reference>